<name>A0A2P5EF89_TREOI</name>
<comment type="caution">
    <text evidence="1">The sequence shown here is derived from an EMBL/GenBank/DDBJ whole genome shotgun (WGS) entry which is preliminary data.</text>
</comment>
<keyword evidence="2" id="KW-1185">Reference proteome</keyword>
<sequence>MQGFRKLKYVDFSTSYSITGAFLRNLGSSMGGNLLEFLILRDCMHLKEVEVARLLTAIIAGDFKFLRTLVGGLELTDISNKEGLASESDWYDRCYTSSVIPIKQVLEERPDICLLAEFPSEGSYIEIDQIFESEINSDISLPSQMSSHTSDGSLFMSFSESSYNSDHGSGNEDGRDSGFAVFEESSDEVDFLAA</sequence>
<reference evidence="2" key="1">
    <citation type="submission" date="2016-06" db="EMBL/GenBank/DDBJ databases">
        <title>Parallel loss of symbiosis genes in relatives of nitrogen-fixing non-legume Parasponia.</title>
        <authorList>
            <person name="Van Velzen R."/>
            <person name="Holmer R."/>
            <person name="Bu F."/>
            <person name="Rutten L."/>
            <person name="Van Zeijl A."/>
            <person name="Liu W."/>
            <person name="Santuari L."/>
            <person name="Cao Q."/>
            <person name="Sharma T."/>
            <person name="Shen D."/>
            <person name="Roswanjaya Y."/>
            <person name="Wardhani T."/>
            <person name="Kalhor M.S."/>
            <person name="Jansen J."/>
            <person name="Van den Hoogen J."/>
            <person name="Gungor B."/>
            <person name="Hartog M."/>
            <person name="Hontelez J."/>
            <person name="Verver J."/>
            <person name="Yang W.-C."/>
            <person name="Schijlen E."/>
            <person name="Repin R."/>
            <person name="Schilthuizen M."/>
            <person name="Schranz E."/>
            <person name="Heidstra R."/>
            <person name="Miyata K."/>
            <person name="Fedorova E."/>
            <person name="Kohlen W."/>
            <person name="Bisseling T."/>
            <person name="Smit S."/>
            <person name="Geurts R."/>
        </authorList>
    </citation>
    <scope>NUCLEOTIDE SEQUENCE [LARGE SCALE GENOMIC DNA]</scope>
    <source>
        <strain evidence="2">cv. RG33-2</strain>
    </source>
</reference>
<dbReference type="EMBL" id="JXTC01000166">
    <property type="protein sequence ID" value="PON84209.1"/>
    <property type="molecule type" value="Genomic_DNA"/>
</dbReference>
<organism evidence="1 2">
    <name type="scientific">Trema orientale</name>
    <name type="common">Charcoal tree</name>
    <name type="synonym">Celtis orientalis</name>
    <dbReference type="NCBI Taxonomy" id="63057"/>
    <lineage>
        <taxon>Eukaryota</taxon>
        <taxon>Viridiplantae</taxon>
        <taxon>Streptophyta</taxon>
        <taxon>Embryophyta</taxon>
        <taxon>Tracheophyta</taxon>
        <taxon>Spermatophyta</taxon>
        <taxon>Magnoliopsida</taxon>
        <taxon>eudicotyledons</taxon>
        <taxon>Gunneridae</taxon>
        <taxon>Pentapetalae</taxon>
        <taxon>rosids</taxon>
        <taxon>fabids</taxon>
        <taxon>Rosales</taxon>
        <taxon>Cannabaceae</taxon>
        <taxon>Trema</taxon>
    </lineage>
</organism>
<gene>
    <name evidence="1" type="ORF">TorRG33x02_199630</name>
</gene>
<evidence type="ECO:0000313" key="1">
    <source>
        <dbReference type="EMBL" id="PON84209.1"/>
    </source>
</evidence>
<accession>A0A2P5EF89</accession>
<dbReference type="OrthoDB" id="10257471at2759"/>
<dbReference type="STRING" id="63057.A0A2P5EF89"/>
<proteinExistence type="predicted"/>
<evidence type="ECO:0000313" key="2">
    <source>
        <dbReference type="Proteomes" id="UP000237000"/>
    </source>
</evidence>
<dbReference type="Proteomes" id="UP000237000">
    <property type="component" value="Unassembled WGS sequence"/>
</dbReference>
<dbReference type="InParanoid" id="A0A2P5EF89"/>
<protein>
    <submittedName>
        <fullName evidence="1">Uncharacterized protein</fullName>
    </submittedName>
</protein>
<dbReference type="AlphaFoldDB" id="A0A2P5EF89"/>